<dbReference type="SMART" id="SM00494">
    <property type="entry name" value="ChtBD2"/>
    <property type="match status" value="1"/>
</dbReference>
<dbReference type="InterPro" id="IPR017853">
    <property type="entry name" value="GH"/>
</dbReference>
<evidence type="ECO:0000259" key="16">
    <source>
        <dbReference type="PROSITE" id="PS51910"/>
    </source>
</evidence>
<evidence type="ECO:0000256" key="6">
    <source>
        <dbReference type="ARBA" id="ARBA00022801"/>
    </source>
</evidence>
<dbReference type="GO" id="GO:0000272">
    <property type="term" value="P:polysaccharide catabolic process"/>
    <property type="evidence" value="ECO:0007669"/>
    <property type="project" value="UniProtKB-KW"/>
</dbReference>
<dbReference type="InterPro" id="IPR011583">
    <property type="entry name" value="Chitinase_II/V-like_cat"/>
</dbReference>
<keyword evidence="10 12" id="KW-0326">Glycosidase</keyword>
<dbReference type="InterPro" id="IPR029070">
    <property type="entry name" value="Chitinase_insertion_sf"/>
</dbReference>
<dbReference type="GO" id="GO:0005576">
    <property type="term" value="C:extracellular region"/>
    <property type="evidence" value="ECO:0007669"/>
    <property type="project" value="InterPro"/>
</dbReference>
<dbReference type="FunFam" id="3.10.50.10:FF:000004">
    <property type="entry name" value="Chitinase 5"/>
    <property type="match status" value="1"/>
</dbReference>
<accession>A0A7R9KW89</accession>
<dbReference type="AlphaFoldDB" id="A0A7R9KW89"/>
<dbReference type="GO" id="GO:0006032">
    <property type="term" value="P:chitin catabolic process"/>
    <property type="evidence" value="ECO:0007669"/>
    <property type="project" value="UniProtKB-KW"/>
</dbReference>
<comment type="catalytic activity">
    <reaction evidence="1">
        <text>Random endo-hydrolysis of N-acetyl-beta-D-glucosaminide (1-&gt;4)-beta-linkages in chitin and chitodextrins.</text>
        <dbReference type="EC" id="3.2.1.14"/>
    </reaction>
</comment>
<evidence type="ECO:0000256" key="11">
    <source>
        <dbReference type="ARBA" id="ARBA00023326"/>
    </source>
</evidence>
<dbReference type="InterPro" id="IPR002557">
    <property type="entry name" value="Chitin-bd_dom"/>
</dbReference>
<dbReference type="OrthoDB" id="6489371at2759"/>
<evidence type="ECO:0000256" key="3">
    <source>
        <dbReference type="ARBA" id="ARBA00012729"/>
    </source>
</evidence>
<dbReference type="SUPFAM" id="SSF54556">
    <property type="entry name" value="Chitinase insertion domain"/>
    <property type="match status" value="1"/>
</dbReference>
<evidence type="ECO:0000259" key="15">
    <source>
        <dbReference type="PROSITE" id="PS50940"/>
    </source>
</evidence>
<dbReference type="PANTHER" id="PTHR11177:SF360">
    <property type="entry name" value="CHITINASE 4-RELATED"/>
    <property type="match status" value="1"/>
</dbReference>
<evidence type="ECO:0000256" key="12">
    <source>
        <dbReference type="RuleBase" id="RU000489"/>
    </source>
</evidence>
<evidence type="ECO:0000313" key="18">
    <source>
        <dbReference type="Proteomes" id="UP000759131"/>
    </source>
</evidence>
<keyword evidence="9" id="KW-0119">Carbohydrate metabolism</keyword>
<dbReference type="InterPro" id="IPR050314">
    <property type="entry name" value="Glycosyl_Hydrlase_18"/>
</dbReference>
<evidence type="ECO:0000256" key="9">
    <source>
        <dbReference type="ARBA" id="ARBA00023277"/>
    </source>
</evidence>
<evidence type="ECO:0000256" key="7">
    <source>
        <dbReference type="ARBA" id="ARBA00023024"/>
    </source>
</evidence>
<protein>
    <recommendedName>
        <fullName evidence="3">chitinase</fullName>
        <ecNumber evidence="3">3.2.1.14</ecNumber>
    </recommendedName>
</protein>
<dbReference type="SUPFAM" id="SSF57625">
    <property type="entry name" value="Invertebrate chitin-binding proteins"/>
    <property type="match status" value="1"/>
</dbReference>
<dbReference type="SMART" id="SM00636">
    <property type="entry name" value="Glyco_18"/>
    <property type="match status" value="1"/>
</dbReference>
<dbReference type="Pfam" id="PF00704">
    <property type="entry name" value="Glyco_hydro_18"/>
    <property type="match status" value="1"/>
</dbReference>
<comment type="similarity">
    <text evidence="2">Belongs to the glycosyl hydrolase 18 family. Chitinase class II subfamily.</text>
</comment>
<sequence>MNILLNLCLFVLFSSLDSATVNRSNGQYKVVCYWGSWSYYRPNAGQFQPANMDPNLCTHMMYGFAKLNEFTNKIEVFEADLDLGDEDWNSGLPWGRGMYRHFNNLRTKNPNLKTMISIGGWNEGSDKYSKMVSNPESRRVFVQSCLDFLLEHKFDGLDLDWEYPVTTAVGGVDRLPGNAADKDNFISLVRELHAVLKPRGYLLAAAVSAGAPTAGRGYLVKELSDLLDFINLMTYDFNGGWDKRTAHNAPLYPWANANEQDTMFTVSYGVDFWLNAGADPQKLVMGLPLYGRSFKLANPANFGLQAPAEGAGGDEGPYTRQVGILGYLEICDKFRTESWSRYRDDTQKIPYAVRGNQWIGYDDQTSLTEKVNFLKSRGLGGACIWSIDTDDFNGVCGEGRFPLLTQINNALRGGVAPPPPPPEPTGATVGPTAPPQPGPGDFVCTAAGSFVDPKDPTRYYQCLSLGGGKFQTVERQCGPGTQFDEKIGVCVHSY</sequence>
<feature type="region of interest" description="Disordered" evidence="13">
    <location>
        <begin position="413"/>
        <end position="439"/>
    </location>
</feature>
<dbReference type="Gene3D" id="2.170.140.10">
    <property type="entry name" value="Chitin binding domain"/>
    <property type="match status" value="1"/>
</dbReference>
<gene>
    <name evidence="17" type="ORF">OSB1V03_LOCUS10871</name>
</gene>
<dbReference type="InterPro" id="IPR001223">
    <property type="entry name" value="Glyco_hydro18_cat"/>
</dbReference>
<dbReference type="GO" id="GO:0008843">
    <property type="term" value="F:endochitinase activity"/>
    <property type="evidence" value="ECO:0007669"/>
    <property type="project" value="UniProtKB-EC"/>
</dbReference>
<feature type="signal peptide" evidence="14">
    <location>
        <begin position="1"/>
        <end position="18"/>
    </location>
</feature>
<dbReference type="EMBL" id="OC862709">
    <property type="protein sequence ID" value="CAD7630458.1"/>
    <property type="molecule type" value="Genomic_DNA"/>
</dbReference>
<evidence type="ECO:0000256" key="10">
    <source>
        <dbReference type="ARBA" id="ARBA00023295"/>
    </source>
</evidence>
<evidence type="ECO:0000256" key="4">
    <source>
        <dbReference type="ARBA" id="ARBA00022669"/>
    </source>
</evidence>
<feature type="domain" description="Chitin-binding type-2" evidence="15">
    <location>
        <begin position="441"/>
        <end position="494"/>
    </location>
</feature>
<dbReference type="PROSITE" id="PS01095">
    <property type="entry name" value="GH18_1"/>
    <property type="match status" value="1"/>
</dbReference>
<keyword evidence="4" id="KW-0147">Chitin-binding</keyword>
<evidence type="ECO:0000313" key="17">
    <source>
        <dbReference type="EMBL" id="CAD7630458.1"/>
    </source>
</evidence>
<reference evidence="17" key="1">
    <citation type="submission" date="2020-11" db="EMBL/GenBank/DDBJ databases">
        <authorList>
            <person name="Tran Van P."/>
        </authorList>
    </citation>
    <scope>NUCLEOTIDE SEQUENCE</scope>
</reference>
<name>A0A7R9KW89_9ACAR</name>
<dbReference type="EMBL" id="CAJPIZ010008134">
    <property type="protein sequence ID" value="CAG2110888.1"/>
    <property type="molecule type" value="Genomic_DNA"/>
</dbReference>
<evidence type="ECO:0000256" key="8">
    <source>
        <dbReference type="ARBA" id="ARBA00023157"/>
    </source>
</evidence>
<dbReference type="EC" id="3.2.1.14" evidence="3"/>
<evidence type="ECO:0000256" key="5">
    <source>
        <dbReference type="ARBA" id="ARBA00022729"/>
    </source>
</evidence>
<keyword evidence="18" id="KW-1185">Reference proteome</keyword>
<dbReference type="SUPFAM" id="SSF51445">
    <property type="entry name" value="(Trans)glycosidases"/>
    <property type="match status" value="1"/>
</dbReference>
<evidence type="ECO:0000256" key="14">
    <source>
        <dbReference type="SAM" id="SignalP"/>
    </source>
</evidence>
<organism evidence="17">
    <name type="scientific">Medioppia subpectinata</name>
    <dbReference type="NCBI Taxonomy" id="1979941"/>
    <lineage>
        <taxon>Eukaryota</taxon>
        <taxon>Metazoa</taxon>
        <taxon>Ecdysozoa</taxon>
        <taxon>Arthropoda</taxon>
        <taxon>Chelicerata</taxon>
        <taxon>Arachnida</taxon>
        <taxon>Acari</taxon>
        <taxon>Acariformes</taxon>
        <taxon>Sarcoptiformes</taxon>
        <taxon>Oribatida</taxon>
        <taxon>Brachypylina</taxon>
        <taxon>Oppioidea</taxon>
        <taxon>Oppiidae</taxon>
        <taxon>Medioppia</taxon>
    </lineage>
</organism>
<keyword evidence="7" id="KW-0146">Chitin degradation</keyword>
<dbReference type="GO" id="GO:0008061">
    <property type="term" value="F:chitin binding"/>
    <property type="evidence" value="ECO:0007669"/>
    <property type="project" value="UniProtKB-KW"/>
</dbReference>
<dbReference type="InterPro" id="IPR001579">
    <property type="entry name" value="Glyco_hydro_18_chit_AS"/>
</dbReference>
<dbReference type="Pfam" id="PF01607">
    <property type="entry name" value="CBM_14"/>
    <property type="match status" value="1"/>
</dbReference>
<dbReference type="InterPro" id="IPR036508">
    <property type="entry name" value="Chitin-bd_dom_sf"/>
</dbReference>
<keyword evidence="6 12" id="KW-0378">Hydrolase</keyword>
<proteinExistence type="inferred from homology"/>
<evidence type="ECO:0000256" key="13">
    <source>
        <dbReference type="SAM" id="MobiDB-lite"/>
    </source>
</evidence>
<dbReference type="PROSITE" id="PS50940">
    <property type="entry name" value="CHIT_BIND_II"/>
    <property type="match status" value="1"/>
</dbReference>
<keyword evidence="8" id="KW-1015">Disulfide bond</keyword>
<keyword evidence="11" id="KW-0624">Polysaccharide degradation</keyword>
<dbReference type="Gene3D" id="3.10.50.10">
    <property type="match status" value="1"/>
</dbReference>
<dbReference type="CDD" id="cd02872">
    <property type="entry name" value="GH18_chitolectin_chitotriosidase"/>
    <property type="match status" value="1"/>
</dbReference>
<keyword evidence="5 14" id="KW-0732">Signal</keyword>
<feature type="domain" description="GH18" evidence="16">
    <location>
        <begin position="28"/>
        <end position="414"/>
    </location>
</feature>
<dbReference type="PROSITE" id="PS51910">
    <property type="entry name" value="GH18_2"/>
    <property type="match status" value="1"/>
</dbReference>
<dbReference type="PANTHER" id="PTHR11177">
    <property type="entry name" value="CHITINASE"/>
    <property type="match status" value="1"/>
</dbReference>
<evidence type="ECO:0000256" key="2">
    <source>
        <dbReference type="ARBA" id="ARBA00009121"/>
    </source>
</evidence>
<dbReference type="Gene3D" id="3.20.20.80">
    <property type="entry name" value="Glycosidases"/>
    <property type="match status" value="1"/>
</dbReference>
<evidence type="ECO:0000256" key="1">
    <source>
        <dbReference type="ARBA" id="ARBA00000822"/>
    </source>
</evidence>
<feature type="chain" id="PRO_5036403420" description="chitinase" evidence="14">
    <location>
        <begin position="19"/>
        <end position="494"/>
    </location>
</feature>
<dbReference type="Proteomes" id="UP000759131">
    <property type="component" value="Unassembled WGS sequence"/>
</dbReference>